<comment type="caution">
    <text evidence="11">The sequence shown here is derived from an EMBL/GenBank/DDBJ whole genome shotgun (WGS) entry which is preliminary data.</text>
</comment>
<dbReference type="STRING" id="8496.A0A151PGS7"/>
<keyword evidence="3" id="KW-0540">Nuclease</keyword>
<dbReference type="EMBL" id="AKHW03000227">
    <property type="protein sequence ID" value="KYO48306.1"/>
    <property type="molecule type" value="Genomic_DNA"/>
</dbReference>
<dbReference type="GO" id="GO:0004519">
    <property type="term" value="F:endonuclease activity"/>
    <property type="evidence" value="ECO:0007669"/>
    <property type="project" value="UniProtKB-KW"/>
</dbReference>
<keyword evidence="5" id="KW-0378">Hydrolase</keyword>
<dbReference type="InterPro" id="IPR043502">
    <property type="entry name" value="DNA/RNA_pol_sf"/>
</dbReference>
<feature type="domain" description="Reverse transcriptase RNase H-like" evidence="10">
    <location>
        <begin position="69"/>
        <end position="108"/>
    </location>
</feature>
<dbReference type="Pfam" id="PF09335">
    <property type="entry name" value="VTT_dom"/>
    <property type="match status" value="1"/>
</dbReference>
<feature type="transmembrane region" description="Helical" evidence="8">
    <location>
        <begin position="493"/>
        <end position="514"/>
    </location>
</feature>
<evidence type="ECO:0000256" key="6">
    <source>
        <dbReference type="ARBA" id="ARBA00022918"/>
    </source>
</evidence>
<keyword evidence="8" id="KW-0472">Membrane</keyword>
<dbReference type="GO" id="GO:0045672">
    <property type="term" value="P:positive regulation of osteoclast differentiation"/>
    <property type="evidence" value="ECO:0007669"/>
    <property type="project" value="TreeGrafter"/>
</dbReference>
<evidence type="ECO:0000313" key="12">
    <source>
        <dbReference type="Proteomes" id="UP000050525"/>
    </source>
</evidence>
<feature type="domain" description="VTT" evidence="9">
    <location>
        <begin position="364"/>
        <end position="479"/>
    </location>
</feature>
<evidence type="ECO:0000256" key="3">
    <source>
        <dbReference type="ARBA" id="ARBA00022722"/>
    </source>
</evidence>
<evidence type="ECO:0000313" key="11">
    <source>
        <dbReference type="EMBL" id="KYO48306.1"/>
    </source>
</evidence>
<dbReference type="Pfam" id="PF17917">
    <property type="entry name" value="RT_RNaseH"/>
    <property type="match status" value="1"/>
</dbReference>
<evidence type="ECO:0000256" key="1">
    <source>
        <dbReference type="ARBA" id="ARBA00022679"/>
    </source>
</evidence>
<keyword evidence="8 11" id="KW-0812">Transmembrane</keyword>
<dbReference type="Gene3D" id="3.10.20.370">
    <property type="match status" value="1"/>
</dbReference>
<feature type="transmembrane region" description="Helical" evidence="8">
    <location>
        <begin position="372"/>
        <end position="397"/>
    </location>
</feature>
<dbReference type="Proteomes" id="UP000050525">
    <property type="component" value="Unassembled WGS sequence"/>
</dbReference>
<evidence type="ECO:0000256" key="8">
    <source>
        <dbReference type="SAM" id="Phobius"/>
    </source>
</evidence>
<evidence type="ECO:0000256" key="4">
    <source>
        <dbReference type="ARBA" id="ARBA00022759"/>
    </source>
</evidence>
<dbReference type="AlphaFoldDB" id="A0A151PGS7"/>
<dbReference type="GO" id="GO:0016787">
    <property type="term" value="F:hydrolase activity"/>
    <property type="evidence" value="ECO:0007669"/>
    <property type="project" value="UniProtKB-KW"/>
</dbReference>
<organism evidence="11 12">
    <name type="scientific">Alligator mississippiensis</name>
    <name type="common">American alligator</name>
    <dbReference type="NCBI Taxonomy" id="8496"/>
    <lineage>
        <taxon>Eukaryota</taxon>
        <taxon>Metazoa</taxon>
        <taxon>Chordata</taxon>
        <taxon>Craniata</taxon>
        <taxon>Vertebrata</taxon>
        <taxon>Euteleostomi</taxon>
        <taxon>Archelosauria</taxon>
        <taxon>Archosauria</taxon>
        <taxon>Crocodylia</taxon>
        <taxon>Alligatoridae</taxon>
        <taxon>Alligatorinae</taxon>
        <taxon>Alligator</taxon>
    </lineage>
</organism>
<dbReference type="GO" id="GO:0003964">
    <property type="term" value="F:RNA-directed DNA polymerase activity"/>
    <property type="evidence" value="ECO:0007669"/>
    <property type="project" value="UniProtKB-KW"/>
</dbReference>
<dbReference type="PANTHER" id="PTHR46593">
    <property type="entry name" value="TRANSMEMBRANE PROTEIN 64"/>
    <property type="match status" value="1"/>
</dbReference>
<dbReference type="PANTHER" id="PTHR46593:SF1">
    <property type="entry name" value="TRANSMEMBRANE PROTEIN 64"/>
    <property type="match status" value="1"/>
</dbReference>
<protein>
    <submittedName>
        <fullName evidence="11">Transmembrane protein 64 isoform A</fullName>
    </submittedName>
</protein>
<dbReference type="CDD" id="cd09274">
    <property type="entry name" value="RNase_HI_RT_Ty3"/>
    <property type="match status" value="1"/>
</dbReference>
<dbReference type="GO" id="GO:0005783">
    <property type="term" value="C:endoplasmic reticulum"/>
    <property type="evidence" value="ECO:0007669"/>
    <property type="project" value="TreeGrafter"/>
</dbReference>
<dbReference type="InterPro" id="IPR041373">
    <property type="entry name" value="RT_RNaseH"/>
</dbReference>
<name>A0A151PGS7_ALLMI</name>
<keyword evidence="4" id="KW-0255">Endonuclease</keyword>
<dbReference type="InterPro" id="IPR032816">
    <property type="entry name" value="VTT_dom"/>
</dbReference>
<evidence type="ECO:0000256" key="2">
    <source>
        <dbReference type="ARBA" id="ARBA00022695"/>
    </source>
</evidence>
<keyword evidence="1" id="KW-0808">Transferase</keyword>
<dbReference type="GO" id="GO:0045780">
    <property type="term" value="P:positive regulation of bone resorption"/>
    <property type="evidence" value="ECO:0007669"/>
    <property type="project" value="TreeGrafter"/>
</dbReference>
<proteinExistence type="predicted"/>
<keyword evidence="6" id="KW-0695">RNA-directed DNA polymerase</keyword>
<keyword evidence="8" id="KW-1133">Transmembrane helix</keyword>
<evidence type="ECO:0000259" key="9">
    <source>
        <dbReference type="Pfam" id="PF09335"/>
    </source>
</evidence>
<feature type="region of interest" description="Disordered" evidence="7">
    <location>
        <begin position="149"/>
        <end position="171"/>
    </location>
</feature>
<dbReference type="InterPro" id="IPR053069">
    <property type="entry name" value="TVP38/TMEM64"/>
</dbReference>
<evidence type="ECO:0000259" key="10">
    <source>
        <dbReference type="Pfam" id="PF17917"/>
    </source>
</evidence>
<evidence type="ECO:0000256" key="7">
    <source>
        <dbReference type="SAM" id="MobiDB-lite"/>
    </source>
</evidence>
<dbReference type="SUPFAM" id="SSF56672">
    <property type="entry name" value="DNA/RNA polymerases"/>
    <property type="match status" value="1"/>
</dbReference>
<sequence>MVHRQVGGKVPPVTVACLHGEVERVGRHWIQLRIMEHQRELLVEVVPKLACEMLTGRDWTPIYDMLERTDASKTAVGAVLTQEEEGIERPIAYASRKLSSAEKRWLSTARTDNARITRWALALQPYKFQIVFRPGKSNTVADFLSRCDSKNSGERREHRTEKPANPPDLTRREPACEVEVITEERLLIEAFLMTPESLLTNTPEGSVCFCREQRPDEAEELRRQLGIESSESLSGGEASCNFTTARTSSKIEKQNKRIQSCFYPVVKVDRNSVVSLSLRSVSSAVSHRLLSRRTENKEDIQGYKTTSCVSACVLAALGFASLALLRQSLRDLLLWAESLDGLAGALLFTLGFILVSFPCGWGYILLNVAAGYLYGFVLGMGLMVLGVLVGTCVAHVACKRLLARWVQARIQGSERLGAVIRVVEGGSGLKVVALARLTPIPFGLQNAVFSITDLSLPNYLMASSVGLLPTQLLNSYLGTTLRTMEDVIAEQSVSGYFIFSLQIVISIGLMFYVVHRAQVELNAAIVACEMEMKTSLVKGSQPNISGSTTFCNKRTVAFSGNGVNIV</sequence>
<feature type="transmembrane region" description="Helical" evidence="8">
    <location>
        <begin position="345"/>
        <end position="366"/>
    </location>
</feature>
<keyword evidence="2" id="KW-0548">Nucleotidyltransferase</keyword>
<dbReference type="GO" id="GO:0051480">
    <property type="term" value="P:regulation of cytosolic calcium ion concentration"/>
    <property type="evidence" value="ECO:0007669"/>
    <property type="project" value="TreeGrafter"/>
</dbReference>
<feature type="compositionally biased region" description="Basic and acidic residues" evidence="7">
    <location>
        <begin position="149"/>
        <end position="162"/>
    </location>
</feature>
<feature type="transmembrane region" description="Helical" evidence="8">
    <location>
        <begin position="302"/>
        <end position="325"/>
    </location>
</feature>
<evidence type="ECO:0000256" key="5">
    <source>
        <dbReference type="ARBA" id="ARBA00022801"/>
    </source>
</evidence>
<accession>A0A151PGS7</accession>
<gene>
    <name evidence="11" type="primary">TMEM64</name>
    <name evidence="11" type="ORF">Y1Q_0024678</name>
</gene>
<keyword evidence="12" id="KW-1185">Reference proteome</keyword>
<reference evidence="11 12" key="1">
    <citation type="journal article" date="2012" name="Genome Biol.">
        <title>Sequencing three crocodilian genomes to illuminate the evolution of archosaurs and amniotes.</title>
        <authorList>
            <person name="St John J.A."/>
            <person name="Braun E.L."/>
            <person name="Isberg S.R."/>
            <person name="Miles L.G."/>
            <person name="Chong A.Y."/>
            <person name="Gongora J."/>
            <person name="Dalzell P."/>
            <person name="Moran C."/>
            <person name="Bed'hom B."/>
            <person name="Abzhanov A."/>
            <person name="Burgess S.C."/>
            <person name="Cooksey A.M."/>
            <person name="Castoe T.A."/>
            <person name="Crawford N.G."/>
            <person name="Densmore L.D."/>
            <person name="Drew J.C."/>
            <person name="Edwards S.V."/>
            <person name="Faircloth B.C."/>
            <person name="Fujita M.K."/>
            <person name="Greenwold M.J."/>
            <person name="Hoffmann F.G."/>
            <person name="Howard J.M."/>
            <person name="Iguchi T."/>
            <person name="Janes D.E."/>
            <person name="Khan S.Y."/>
            <person name="Kohno S."/>
            <person name="de Koning A.J."/>
            <person name="Lance S.L."/>
            <person name="McCarthy F.M."/>
            <person name="McCormack J.E."/>
            <person name="Merchant M.E."/>
            <person name="Peterson D.G."/>
            <person name="Pollock D.D."/>
            <person name="Pourmand N."/>
            <person name="Raney B.J."/>
            <person name="Roessler K.A."/>
            <person name="Sanford J.R."/>
            <person name="Sawyer R.H."/>
            <person name="Schmidt C.J."/>
            <person name="Triplett E.W."/>
            <person name="Tuberville T.D."/>
            <person name="Venegas-Anaya M."/>
            <person name="Howard J.T."/>
            <person name="Jarvis E.D."/>
            <person name="Guillette L.J.Jr."/>
            <person name="Glenn T.C."/>
            <person name="Green R.E."/>
            <person name="Ray D.A."/>
        </authorList>
    </citation>
    <scope>NUCLEOTIDE SEQUENCE [LARGE SCALE GENOMIC DNA]</scope>
    <source>
        <strain evidence="11">KSC_2009_1</strain>
    </source>
</reference>